<feature type="region of interest" description="Disordered" evidence="1">
    <location>
        <begin position="648"/>
        <end position="699"/>
    </location>
</feature>
<gene>
    <name evidence="3" type="ORF">G4P62_004079</name>
</gene>
<reference evidence="3" key="1">
    <citation type="submission" date="2020-03" db="EMBL/GenBank/DDBJ databases">
        <title>Intra-Species Differences in Population Size shape Life History and Genome Evolution.</title>
        <authorList>
            <person name="Willemsen D."/>
            <person name="Cui R."/>
            <person name="Valenzano D.R."/>
        </authorList>
    </citation>
    <scope>NUCLEOTIDE SEQUENCE</scope>
    <source>
        <strain evidence="3">GRZ</strain>
        <tissue evidence="3">Whole</tissue>
    </source>
</reference>
<feature type="region of interest" description="Disordered" evidence="1">
    <location>
        <begin position="62"/>
        <end position="97"/>
    </location>
</feature>
<feature type="region of interest" description="Disordered" evidence="1">
    <location>
        <begin position="561"/>
        <end position="634"/>
    </location>
</feature>
<proteinExistence type="predicted"/>
<feature type="region of interest" description="Disordered" evidence="1">
    <location>
        <begin position="237"/>
        <end position="273"/>
    </location>
</feature>
<feature type="region of interest" description="Disordered" evidence="1">
    <location>
        <begin position="486"/>
        <end position="509"/>
    </location>
</feature>
<feature type="chain" id="PRO_5038359847" evidence="2">
    <location>
        <begin position="35"/>
        <end position="895"/>
    </location>
</feature>
<accession>A0A9D2Z2M8</accession>
<feature type="compositionally biased region" description="Polar residues" evidence="1">
    <location>
        <begin position="389"/>
        <end position="398"/>
    </location>
</feature>
<feature type="region of interest" description="Disordered" evidence="1">
    <location>
        <begin position="363"/>
        <end position="430"/>
    </location>
</feature>
<feature type="signal peptide" evidence="2">
    <location>
        <begin position="1"/>
        <end position="34"/>
    </location>
</feature>
<dbReference type="KEGG" id="nfu:107377347"/>
<sequence length="895" mass="98939">MSTMFGNVALNFRLFVVICAAAVLLVSCSHSAKATSPTIATGYIRIKNNFLARLNAPYSQQPSVLSGLPSKEGDVRKATDTRWKSRGTPSIINHQHHPLPYTQGSFSFGQNSQDATRPRVRIAKVPSGGVKPESNVFTRSLQHGGNGFSGRPSRKQAHFFPLKEEKVGNPLNSNYLSQKRDHKYSKDSKRELDIPTRHLVLSQTRRLHSTPIKRYSDYKKTNQLPAVRVQSGSTGRNQVLGFRSHSAPPEASVARRNPSLGQLPSVPDLSHNQNSVSNKEVLGFKNVLSYPLKESPTQSNKVIGDGLEDGQMDAARYEPNPFGKKGKSTFGSNLKRPTRINPAIQNSISQKQSFTRHPIKLYPSQRDAAPPKDAPAEARNSEGFVPTVRLNSKDSAPSKTFAPLDRFKSASRKPAQSHKPEQPIRRISHLRGFTDAVKQPGKEAPVSERSQQSSLDKGMNNLFRFANPHFSLKYSFGPRGVFASAPASEKPQRLESTSPSPSVLASSTPGPLAMWLNRTELPKSVSKVGVNRNNTQTRFSLYKGRFGLKGFGIQPLEGAKVLPQGPDVSTKPDFKGFKLRSSHTWSPKRIRIQRRYNQAGETQPGTNSSGGASKPRTKISKGDGSVPRSSSNEVTNKIQIFQILRPDKDGSGLVQNKTSWRHSDHRPGVASSSYLRSAGNPKAAPKPESEPKEAKKHQLIPDQRIEFQSATSSIVRGTRVKLSNSRKLHRFIVINSTRNSPIIRQPRVKAVTYADIVGSASFSSIQAKSFPPADRDFFPNMTRTKQDEGPTLEFNDGRNTSGSLQEDSENDLDDLKSIEKNNFGKIEETDNEIKISDLFFDSEGSGSGDFNLSNVLSTSKESQAAERDLLELDYLRKSTENIFFKSVRRPGVDQR</sequence>
<organism evidence="3 4">
    <name type="scientific">Nothobranchius furzeri</name>
    <name type="common">Turquoise killifish</name>
    <dbReference type="NCBI Taxonomy" id="105023"/>
    <lineage>
        <taxon>Eukaryota</taxon>
        <taxon>Metazoa</taxon>
        <taxon>Chordata</taxon>
        <taxon>Craniata</taxon>
        <taxon>Vertebrata</taxon>
        <taxon>Euteleostomi</taxon>
        <taxon>Actinopterygii</taxon>
        <taxon>Neopterygii</taxon>
        <taxon>Teleostei</taxon>
        <taxon>Neoteleostei</taxon>
        <taxon>Acanthomorphata</taxon>
        <taxon>Ovalentaria</taxon>
        <taxon>Atherinomorphae</taxon>
        <taxon>Cyprinodontiformes</taxon>
        <taxon>Nothobranchiidae</taxon>
        <taxon>Nothobranchius</taxon>
    </lineage>
</organism>
<evidence type="ECO:0000256" key="1">
    <source>
        <dbReference type="SAM" id="MobiDB-lite"/>
    </source>
</evidence>
<dbReference type="EMBL" id="JAAVVJ010000001">
    <property type="protein sequence ID" value="KAF7230268.1"/>
    <property type="molecule type" value="Genomic_DNA"/>
</dbReference>
<feature type="region of interest" description="Disordered" evidence="1">
    <location>
        <begin position="170"/>
        <end position="190"/>
    </location>
</feature>
<feature type="region of interest" description="Disordered" evidence="1">
    <location>
        <begin position="773"/>
        <end position="813"/>
    </location>
</feature>
<evidence type="ECO:0000256" key="2">
    <source>
        <dbReference type="SAM" id="SignalP"/>
    </source>
</evidence>
<feature type="region of interest" description="Disordered" evidence="1">
    <location>
        <begin position="317"/>
        <end position="337"/>
    </location>
</feature>
<comment type="caution">
    <text evidence="3">The sequence shown here is derived from an EMBL/GenBank/DDBJ whole genome shotgun (WGS) entry which is preliminary data.</text>
</comment>
<evidence type="ECO:0000313" key="3">
    <source>
        <dbReference type="EMBL" id="KAF7230268.1"/>
    </source>
</evidence>
<feature type="compositionally biased region" description="Basic residues" evidence="1">
    <location>
        <begin position="577"/>
        <end position="594"/>
    </location>
</feature>
<feature type="compositionally biased region" description="Low complexity" evidence="1">
    <location>
        <begin position="496"/>
        <end position="509"/>
    </location>
</feature>
<keyword evidence="2" id="KW-0732">Signal</keyword>
<dbReference type="AlphaFoldDB" id="A0A9D2Z2M8"/>
<protein>
    <submittedName>
        <fullName evidence="3">LOC107377347-like protein</fullName>
    </submittedName>
</protein>
<evidence type="ECO:0000313" key="4">
    <source>
        <dbReference type="Proteomes" id="UP000822369"/>
    </source>
</evidence>
<feature type="compositionally biased region" description="Polar residues" evidence="1">
    <location>
        <begin position="595"/>
        <end position="611"/>
    </location>
</feature>
<dbReference type="OrthoDB" id="8963456at2759"/>
<name>A0A9D2Z2M8_NOTFU</name>
<dbReference type="Proteomes" id="UP000822369">
    <property type="component" value="Chromosome 1"/>
</dbReference>
<feature type="compositionally biased region" description="Basic and acidic residues" evidence="1">
    <location>
        <begin position="71"/>
        <end position="83"/>
    </location>
</feature>